<dbReference type="EMBL" id="DSUH01000071">
    <property type="protein sequence ID" value="HGU31882.1"/>
    <property type="molecule type" value="Genomic_DNA"/>
</dbReference>
<organism evidence="1">
    <name type="scientific">Desulfatirhabdium butyrativorans</name>
    <dbReference type="NCBI Taxonomy" id="340467"/>
    <lineage>
        <taxon>Bacteria</taxon>
        <taxon>Pseudomonadati</taxon>
        <taxon>Thermodesulfobacteriota</taxon>
        <taxon>Desulfobacteria</taxon>
        <taxon>Desulfobacterales</taxon>
        <taxon>Desulfatirhabdiaceae</taxon>
        <taxon>Desulfatirhabdium</taxon>
    </lineage>
</organism>
<comment type="caution">
    <text evidence="1">The sequence shown here is derived from an EMBL/GenBank/DDBJ whole genome shotgun (WGS) entry which is preliminary data.</text>
</comment>
<name>A0A7C4MKY8_9BACT</name>
<proteinExistence type="predicted"/>
<dbReference type="Gene3D" id="2.30.110.10">
    <property type="entry name" value="Electron Transport, Fmn-binding Protein, Chain A"/>
    <property type="match status" value="1"/>
</dbReference>
<reference evidence="1" key="1">
    <citation type="journal article" date="2020" name="mSystems">
        <title>Genome- and Community-Level Interaction Insights into Carbon Utilization and Element Cycling Functions of Hydrothermarchaeota in Hydrothermal Sediment.</title>
        <authorList>
            <person name="Zhou Z."/>
            <person name="Liu Y."/>
            <person name="Xu W."/>
            <person name="Pan J."/>
            <person name="Luo Z.H."/>
            <person name="Li M."/>
        </authorList>
    </citation>
    <scope>NUCLEOTIDE SEQUENCE [LARGE SCALE GENOMIC DNA]</scope>
    <source>
        <strain evidence="1">SpSt-477</strain>
    </source>
</reference>
<dbReference type="PANTHER" id="PTHR40660:SF1">
    <property type="entry name" value="5'-PHOSPHATE OXIDASE PUTATIVE DOMAIN-CONTAINING PROTEIN-RELATED"/>
    <property type="match status" value="1"/>
</dbReference>
<gene>
    <name evidence="1" type="ORF">ENS29_03385</name>
</gene>
<accession>A0A7C4MKY8</accession>
<dbReference type="PANTHER" id="PTHR40660">
    <property type="entry name" value="5'-PHOSPHATE OXIDASE PUTATIVE DOMAIN-CONTAINING PROTEIN-RELATED"/>
    <property type="match status" value="1"/>
</dbReference>
<protein>
    <submittedName>
        <fullName evidence="1">Pyridoxamine 5'-phosphate oxidase family protein</fullName>
    </submittedName>
</protein>
<dbReference type="SUPFAM" id="SSF50475">
    <property type="entry name" value="FMN-binding split barrel"/>
    <property type="match status" value="1"/>
</dbReference>
<evidence type="ECO:0000313" key="1">
    <source>
        <dbReference type="EMBL" id="HGU31882.1"/>
    </source>
</evidence>
<sequence length="125" mass="14621">MDLKTYFESNKGIGILSTADRDGKVNSAVYSRPHVMENGEIAFIMRERLTHRNILENPHAAYLFIEEGKGYKGRRFHLTKTHEETDTPLLQTLRRRTFPEDSKKEAEHRYLVFFRIDQELPLIGA</sequence>
<dbReference type="InterPro" id="IPR012349">
    <property type="entry name" value="Split_barrel_FMN-bd"/>
</dbReference>
<dbReference type="AlphaFoldDB" id="A0A7C4MKY8"/>